<keyword evidence="7" id="KW-1185">Reference proteome</keyword>
<keyword evidence="2" id="KW-0408">Iron</keyword>
<dbReference type="Proteomes" id="UP000440004">
    <property type="component" value="Unassembled WGS sequence"/>
</dbReference>
<evidence type="ECO:0000256" key="2">
    <source>
        <dbReference type="ARBA" id="ARBA00023004"/>
    </source>
</evidence>
<evidence type="ECO:0000313" key="6">
    <source>
        <dbReference type="EMBL" id="MPW26734.1"/>
    </source>
</evidence>
<dbReference type="SUPFAM" id="SSF52218">
    <property type="entry name" value="Flavoproteins"/>
    <property type="match status" value="1"/>
</dbReference>
<accession>A0A6A7KBE9</accession>
<evidence type="ECO:0000256" key="3">
    <source>
        <dbReference type="ARBA" id="ARBA00023014"/>
    </source>
</evidence>
<evidence type="ECO:0000259" key="5">
    <source>
        <dbReference type="PROSITE" id="PS51379"/>
    </source>
</evidence>
<dbReference type="GO" id="GO:0046872">
    <property type="term" value="F:metal ion binding"/>
    <property type="evidence" value="ECO:0007669"/>
    <property type="project" value="UniProtKB-KW"/>
</dbReference>
<dbReference type="SUPFAM" id="SSF54862">
    <property type="entry name" value="4Fe-4S ferredoxins"/>
    <property type="match status" value="1"/>
</dbReference>
<evidence type="ECO:0000259" key="4">
    <source>
        <dbReference type="PROSITE" id="PS50902"/>
    </source>
</evidence>
<feature type="domain" description="4Fe-4S ferredoxin-type" evidence="5">
    <location>
        <begin position="181"/>
        <end position="210"/>
    </location>
</feature>
<feature type="domain" description="Flavodoxin-like" evidence="4">
    <location>
        <begin position="6"/>
        <end position="151"/>
    </location>
</feature>
<dbReference type="RefSeq" id="WP_152805591.1">
    <property type="nucleotide sequence ID" value="NZ_WHNX01000025.1"/>
</dbReference>
<dbReference type="GO" id="GO:0010181">
    <property type="term" value="F:FMN binding"/>
    <property type="evidence" value="ECO:0007669"/>
    <property type="project" value="InterPro"/>
</dbReference>
<sequence>MKFTKATLMYFSPTDTTKKTIENIAKGIAINEIIHMDLTDFDMRWKKRKFEADELVIIGMPVYGGRIAPTAKEIFNRTEAKGTPCIAVVVYGNRAYEDALIELKNKSGKSGFKVISAAAFIGEHAWNNEVANARPDEKDEKMQIDFGQKVAGKIENISIFDEVCIKIPGNDPYKYVKDIHISPETDEEKCVGCGKCQIGCPMKAIDPYDYTRSDNFRCILCFKCIRDCTENARSITVSEFIMQSKLLAAMNQERKKPEIFI</sequence>
<dbReference type="PROSITE" id="PS51379">
    <property type="entry name" value="4FE4S_FER_2"/>
    <property type="match status" value="1"/>
</dbReference>
<dbReference type="PROSITE" id="PS50902">
    <property type="entry name" value="FLAVODOXIN_LIKE"/>
    <property type="match status" value="1"/>
</dbReference>
<gene>
    <name evidence="6" type="ORF">GC105_13160</name>
</gene>
<dbReference type="GO" id="GO:0051536">
    <property type="term" value="F:iron-sulfur cluster binding"/>
    <property type="evidence" value="ECO:0007669"/>
    <property type="project" value="UniProtKB-KW"/>
</dbReference>
<dbReference type="PROSITE" id="PS00198">
    <property type="entry name" value="4FE4S_FER_1"/>
    <property type="match status" value="1"/>
</dbReference>
<dbReference type="GO" id="GO:0016651">
    <property type="term" value="F:oxidoreductase activity, acting on NAD(P)H"/>
    <property type="evidence" value="ECO:0007669"/>
    <property type="project" value="UniProtKB-ARBA"/>
</dbReference>
<dbReference type="InterPro" id="IPR017900">
    <property type="entry name" value="4Fe4S_Fe_S_CS"/>
</dbReference>
<evidence type="ECO:0000313" key="7">
    <source>
        <dbReference type="Proteomes" id="UP000440004"/>
    </source>
</evidence>
<dbReference type="Pfam" id="PF13237">
    <property type="entry name" value="Fer4_10"/>
    <property type="match status" value="1"/>
</dbReference>
<dbReference type="InterPro" id="IPR008254">
    <property type="entry name" value="Flavodoxin/NO_synth"/>
</dbReference>
<organism evidence="6 7">
    <name type="scientific">Alkalibaculum sporogenes</name>
    <dbReference type="NCBI Taxonomy" id="2655001"/>
    <lineage>
        <taxon>Bacteria</taxon>
        <taxon>Bacillati</taxon>
        <taxon>Bacillota</taxon>
        <taxon>Clostridia</taxon>
        <taxon>Eubacteriales</taxon>
        <taxon>Eubacteriaceae</taxon>
        <taxon>Alkalibaculum</taxon>
    </lineage>
</organism>
<dbReference type="Gene3D" id="3.30.70.20">
    <property type="match status" value="1"/>
</dbReference>
<dbReference type="EMBL" id="WHNX01000025">
    <property type="protein sequence ID" value="MPW26734.1"/>
    <property type="molecule type" value="Genomic_DNA"/>
</dbReference>
<dbReference type="AlphaFoldDB" id="A0A6A7KBE9"/>
<proteinExistence type="predicted"/>
<keyword evidence="1" id="KW-0479">Metal-binding</keyword>
<dbReference type="InterPro" id="IPR029039">
    <property type="entry name" value="Flavoprotein-like_sf"/>
</dbReference>
<protein>
    <submittedName>
        <fullName evidence="6">4Fe-4S dicluster domain-containing protein</fullName>
    </submittedName>
</protein>
<keyword evidence="3" id="KW-0411">Iron-sulfur</keyword>
<comment type="caution">
    <text evidence="6">The sequence shown here is derived from an EMBL/GenBank/DDBJ whole genome shotgun (WGS) entry which is preliminary data.</text>
</comment>
<reference evidence="6 7" key="1">
    <citation type="submission" date="2019-10" db="EMBL/GenBank/DDBJ databases">
        <title>Alkalibaculum tamaniensis sp.nov., a new alkaliphilic acetogen, isolated on methoxylated aromatics from a mud volcano.</title>
        <authorList>
            <person name="Khomyakova M.A."/>
            <person name="Merkel A.Y."/>
            <person name="Bonch-Osmolovskaya E.A."/>
            <person name="Slobodkin A.I."/>
        </authorList>
    </citation>
    <scope>NUCLEOTIDE SEQUENCE [LARGE SCALE GENOMIC DNA]</scope>
    <source>
        <strain evidence="6 7">M08DMB</strain>
    </source>
</reference>
<evidence type="ECO:0000256" key="1">
    <source>
        <dbReference type="ARBA" id="ARBA00022723"/>
    </source>
</evidence>
<dbReference type="InterPro" id="IPR017896">
    <property type="entry name" value="4Fe4S_Fe-S-bd"/>
</dbReference>
<dbReference type="Gene3D" id="3.40.50.360">
    <property type="match status" value="1"/>
</dbReference>
<name>A0A6A7KBE9_9FIRM</name>